<reference evidence="2" key="3">
    <citation type="submission" date="2018-08" db="UniProtKB">
        <authorList>
            <consortium name="EnsemblPlants"/>
        </authorList>
    </citation>
    <scope>IDENTIFICATION</scope>
    <source>
        <strain evidence="2">cv. Bd21</strain>
    </source>
</reference>
<sequence length="100" mass="11161">MGRGATCAVVIDASRSEGGTDRLGDTVSWPWAPSWELLLRLAGGRMGVCVPRWRGRLLLAVCLLGSTSETVFLRPAPRLRLRVRVTYWTRRARIGSWPLL</sequence>
<protein>
    <submittedName>
        <fullName evidence="1 2">Uncharacterized protein</fullName>
    </submittedName>
</protein>
<evidence type="ECO:0000313" key="3">
    <source>
        <dbReference type="Proteomes" id="UP000008810"/>
    </source>
</evidence>
<dbReference type="Proteomes" id="UP000008810">
    <property type="component" value="Chromosome 1"/>
</dbReference>
<accession>A0A2K2DMI1</accession>
<evidence type="ECO:0000313" key="2">
    <source>
        <dbReference type="EnsemblPlants" id="PNT75473"/>
    </source>
</evidence>
<reference evidence="1" key="2">
    <citation type="submission" date="2017-06" db="EMBL/GenBank/DDBJ databases">
        <title>WGS assembly of Brachypodium distachyon.</title>
        <authorList>
            <consortium name="The International Brachypodium Initiative"/>
            <person name="Lucas S."/>
            <person name="Harmon-Smith M."/>
            <person name="Lail K."/>
            <person name="Tice H."/>
            <person name="Grimwood J."/>
            <person name="Bruce D."/>
            <person name="Barry K."/>
            <person name="Shu S."/>
            <person name="Lindquist E."/>
            <person name="Wang M."/>
            <person name="Pitluck S."/>
            <person name="Vogel J.P."/>
            <person name="Garvin D.F."/>
            <person name="Mockler T.C."/>
            <person name="Schmutz J."/>
            <person name="Rokhsar D."/>
            <person name="Bevan M.W."/>
        </authorList>
    </citation>
    <scope>NUCLEOTIDE SEQUENCE</scope>
    <source>
        <strain evidence="1">Bd21</strain>
    </source>
</reference>
<keyword evidence="3" id="KW-1185">Reference proteome</keyword>
<name>A0A2K2DMI1_BRADI</name>
<proteinExistence type="predicted"/>
<gene>
    <name evidence="1" type="ORF">BRADI_1g33045v3</name>
</gene>
<dbReference type="EMBL" id="CM000880">
    <property type="protein sequence ID" value="PNT75473.1"/>
    <property type="molecule type" value="Genomic_DNA"/>
</dbReference>
<dbReference type="Gramene" id="PNT75473">
    <property type="protein sequence ID" value="PNT75473"/>
    <property type="gene ID" value="BRADI_1g33045v3"/>
</dbReference>
<dbReference type="EnsemblPlants" id="PNT75473">
    <property type="protein sequence ID" value="PNT75473"/>
    <property type="gene ID" value="BRADI_1g33045v3"/>
</dbReference>
<dbReference type="InParanoid" id="A0A2K2DMI1"/>
<evidence type="ECO:0000313" key="1">
    <source>
        <dbReference type="EMBL" id="PNT75473.1"/>
    </source>
</evidence>
<organism evidence="1">
    <name type="scientific">Brachypodium distachyon</name>
    <name type="common">Purple false brome</name>
    <name type="synonym">Trachynia distachya</name>
    <dbReference type="NCBI Taxonomy" id="15368"/>
    <lineage>
        <taxon>Eukaryota</taxon>
        <taxon>Viridiplantae</taxon>
        <taxon>Streptophyta</taxon>
        <taxon>Embryophyta</taxon>
        <taxon>Tracheophyta</taxon>
        <taxon>Spermatophyta</taxon>
        <taxon>Magnoliopsida</taxon>
        <taxon>Liliopsida</taxon>
        <taxon>Poales</taxon>
        <taxon>Poaceae</taxon>
        <taxon>BOP clade</taxon>
        <taxon>Pooideae</taxon>
        <taxon>Stipodae</taxon>
        <taxon>Brachypodieae</taxon>
        <taxon>Brachypodium</taxon>
    </lineage>
</organism>
<reference evidence="1 2" key="1">
    <citation type="journal article" date="2010" name="Nature">
        <title>Genome sequencing and analysis of the model grass Brachypodium distachyon.</title>
        <authorList>
            <consortium name="International Brachypodium Initiative"/>
        </authorList>
    </citation>
    <scope>NUCLEOTIDE SEQUENCE [LARGE SCALE GENOMIC DNA]</scope>
    <source>
        <strain evidence="1 2">Bd21</strain>
    </source>
</reference>
<dbReference type="AlphaFoldDB" id="A0A2K2DMI1"/>